<evidence type="ECO:0000256" key="12">
    <source>
        <dbReference type="ARBA" id="ARBA00025527"/>
    </source>
</evidence>
<dbReference type="KEGG" id="mpad:KEF85_03540"/>
<dbReference type="GO" id="GO:0030170">
    <property type="term" value="F:pyridoxal phosphate binding"/>
    <property type="evidence" value="ECO:0007669"/>
    <property type="project" value="InterPro"/>
</dbReference>
<dbReference type="EC" id="4.3.1.19" evidence="13"/>
<evidence type="ECO:0000313" key="16">
    <source>
        <dbReference type="Proteomes" id="UP000676649"/>
    </source>
</evidence>
<dbReference type="NCBIfam" id="TIGR01124">
    <property type="entry name" value="ilvA_2Cterm"/>
    <property type="match status" value="1"/>
</dbReference>
<evidence type="ECO:0000313" key="15">
    <source>
        <dbReference type="EMBL" id="QWF71567.1"/>
    </source>
</evidence>
<dbReference type="Gene3D" id="3.40.50.1100">
    <property type="match status" value="2"/>
</dbReference>
<dbReference type="InterPro" id="IPR001926">
    <property type="entry name" value="TrpB-like_PALP"/>
</dbReference>
<comment type="cofactor">
    <cofactor evidence="2 13">
        <name>pyridoxal 5'-phosphate</name>
        <dbReference type="ChEBI" id="CHEBI:597326"/>
    </cofactor>
</comment>
<dbReference type="NCBIfam" id="NF006674">
    <property type="entry name" value="PRK09224.1"/>
    <property type="match status" value="1"/>
</dbReference>
<comment type="subunit">
    <text evidence="5 13">Homotetramer.</text>
</comment>
<evidence type="ECO:0000256" key="13">
    <source>
        <dbReference type="RuleBase" id="RU362012"/>
    </source>
</evidence>
<comment type="pathway">
    <text evidence="3 13">Amino-acid biosynthesis; L-isoleucine biosynthesis; 2-oxobutanoate from L-threonine: step 1/1.</text>
</comment>
<dbReference type="Gene3D" id="3.40.1020.10">
    <property type="entry name" value="Biosynthetic Threonine Deaminase, Domain 3"/>
    <property type="match status" value="1"/>
</dbReference>
<dbReference type="GO" id="GO:0006565">
    <property type="term" value="P:L-serine catabolic process"/>
    <property type="evidence" value="ECO:0007669"/>
    <property type="project" value="TreeGrafter"/>
</dbReference>
<dbReference type="InterPro" id="IPR036052">
    <property type="entry name" value="TrpB-like_PALP_sf"/>
</dbReference>
<evidence type="ECO:0000256" key="11">
    <source>
        <dbReference type="ARBA" id="ARBA00023304"/>
    </source>
</evidence>
<evidence type="ECO:0000256" key="5">
    <source>
        <dbReference type="ARBA" id="ARBA00011881"/>
    </source>
</evidence>
<dbReference type="GO" id="GO:0009097">
    <property type="term" value="P:isoleucine biosynthetic process"/>
    <property type="evidence" value="ECO:0007669"/>
    <property type="project" value="UniProtKB-UniRule"/>
</dbReference>
<comment type="similarity">
    <text evidence="4 13">Belongs to the serine/threonine dehydratase family.</text>
</comment>
<keyword evidence="6 13" id="KW-0028">Amino-acid biosynthesis</keyword>
<feature type="domain" description="ACT-like" evidence="14">
    <location>
        <begin position="329"/>
        <end position="401"/>
    </location>
</feature>
<dbReference type="Pfam" id="PF00585">
    <property type="entry name" value="Thr_dehydrat_C"/>
    <property type="match status" value="2"/>
</dbReference>
<gene>
    <name evidence="13 15" type="primary">ilvA</name>
    <name evidence="15" type="ORF">KEF85_03540</name>
</gene>
<evidence type="ECO:0000256" key="6">
    <source>
        <dbReference type="ARBA" id="ARBA00022605"/>
    </source>
</evidence>
<evidence type="ECO:0000256" key="10">
    <source>
        <dbReference type="ARBA" id="ARBA00023239"/>
    </source>
</evidence>
<dbReference type="CDD" id="cd01562">
    <property type="entry name" value="Thr-dehyd"/>
    <property type="match status" value="1"/>
</dbReference>
<dbReference type="GO" id="GO:0004794">
    <property type="term" value="F:threonine deaminase activity"/>
    <property type="evidence" value="ECO:0007669"/>
    <property type="project" value="UniProtKB-UniRule"/>
</dbReference>
<dbReference type="InterPro" id="IPR045865">
    <property type="entry name" value="ACT-like_dom_sf"/>
</dbReference>
<feature type="domain" description="ACT-like" evidence="14">
    <location>
        <begin position="424"/>
        <end position="494"/>
    </location>
</feature>
<dbReference type="GO" id="GO:0003941">
    <property type="term" value="F:L-serine ammonia-lyase activity"/>
    <property type="evidence" value="ECO:0007669"/>
    <property type="project" value="TreeGrafter"/>
</dbReference>
<comment type="function">
    <text evidence="12 13">Catalyzes the anaerobic formation of alpha-ketobutyrate and ammonia from threonine in a two-step reaction. The first step involved a dehydration of threonine and a production of enamine intermediates (aminocrotonate), which tautomerizes to its imine form (iminobutyrate). Both intermediates are unstable and short-lived. The second step is the nonenzymatic hydrolysis of the enamine/imine intermediates to form 2-ketobutyrate and free ammonia. In the low water environment of the cell, the second step is accelerated by RidA.</text>
</comment>
<dbReference type="InterPro" id="IPR038110">
    <property type="entry name" value="TD_ACT-like_sf"/>
</dbReference>
<dbReference type="NCBIfam" id="NF009130">
    <property type="entry name" value="PRK12483.1"/>
    <property type="match status" value="1"/>
</dbReference>
<dbReference type="PANTHER" id="PTHR48078">
    <property type="entry name" value="THREONINE DEHYDRATASE, MITOCHONDRIAL-RELATED"/>
    <property type="match status" value="1"/>
</dbReference>
<dbReference type="InterPro" id="IPR005787">
    <property type="entry name" value="Thr_deHydtase_biosynth"/>
</dbReference>
<sequence>MIHNYIEKILRAKVYDVAEETPLDLAPTLSERINNQVYLKREDLQPVFSFKLRGAYNKIASLSPEQTANGVIAASAGNHAQGVALAAKKLGIKALIVMPKTTPEIKVKSVKARGAKIVLHGDSYDDAYSHAQELVAEKGMTFIHPYDDPDVIAGQGTVGMEILRQHNGPIHAIFVPVGGGGLVAGIAAYVKFVRPEIKIIAVEPDDADCLNQALIAGHRVVLEQVGLFADGVAVKQIGAETFRIAQQYVDQVVTVSTDEICAAIKDIFDDTRSVAEPAGALAVAGLKKYAEQQGLVQETLVAIDSGANINFDRLRYVAERTSVGEHREILLAVAIPELPGSFLKFCKMLGKRSITEFNYRYFNQQMAQVFVGITSSGVEADRWQLINQLNSEGFSVTDMTISELAKDHIRYMVGGHAPCELQESIYSLQFPERPGALLKFLTALGSQWNISLFHYRNHGAAFGKVLIGLQLGAEVKLFEQALHELGLAYHAETGNPAYQLFAGGGEVISRP</sequence>
<name>A0A975R9Y5_9GAMM</name>
<keyword evidence="8" id="KW-0677">Repeat</keyword>
<dbReference type="FunFam" id="3.40.1020.10:FF:000001">
    <property type="entry name" value="L-threonine dehydratase"/>
    <property type="match status" value="1"/>
</dbReference>
<evidence type="ECO:0000256" key="7">
    <source>
        <dbReference type="ARBA" id="ARBA00022624"/>
    </source>
</evidence>
<evidence type="ECO:0000256" key="9">
    <source>
        <dbReference type="ARBA" id="ARBA00022898"/>
    </source>
</evidence>
<dbReference type="PANTHER" id="PTHR48078:SF11">
    <property type="entry name" value="THREONINE DEHYDRATASE, MITOCHONDRIAL"/>
    <property type="match status" value="1"/>
</dbReference>
<accession>A0A975R9Y5</accession>
<evidence type="ECO:0000256" key="2">
    <source>
        <dbReference type="ARBA" id="ARBA00001933"/>
    </source>
</evidence>
<comment type="catalytic activity">
    <reaction evidence="1 13">
        <text>L-threonine = 2-oxobutanoate + NH4(+)</text>
        <dbReference type="Rhea" id="RHEA:22108"/>
        <dbReference type="ChEBI" id="CHEBI:16763"/>
        <dbReference type="ChEBI" id="CHEBI:28938"/>
        <dbReference type="ChEBI" id="CHEBI:57926"/>
        <dbReference type="EC" id="4.3.1.19"/>
    </reaction>
</comment>
<evidence type="ECO:0000256" key="4">
    <source>
        <dbReference type="ARBA" id="ARBA00010869"/>
    </source>
</evidence>
<keyword evidence="10 13" id="KW-0456">Lyase</keyword>
<dbReference type="PROSITE" id="PS51672">
    <property type="entry name" value="ACT_LIKE"/>
    <property type="match status" value="2"/>
</dbReference>
<keyword evidence="11 13" id="KW-0100">Branched-chain amino acid biosynthesis</keyword>
<evidence type="ECO:0000256" key="8">
    <source>
        <dbReference type="ARBA" id="ARBA00022737"/>
    </source>
</evidence>
<dbReference type="SUPFAM" id="SSF53686">
    <property type="entry name" value="Tryptophan synthase beta subunit-like PLP-dependent enzymes"/>
    <property type="match status" value="1"/>
</dbReference>
<evidence type="ECO:0000259" key="14">
    <source>
        <dbReference type="PROSITE" id="PS51672"/>
    </source>
</evidence>
<dbReference type="Proteomes" id="UP000676649">
    <property type="component" value="Chromosome"/>
</dbReference>
<keyword evidence="16" id="KW-1185">Reference proteome</keyword>
<protein>
    <recommendedName>
        <fullName evidence="13">L-threonine dehydratase</fullName>
        <ecNumber evidence="13">4.3.1.19</ecNumber>
    </recommendedName>
    <alternativeName>
        <fullName evidence="13">Threonine deaminase</fullName>
    </alternativeName>
</protein>
<dbReference type="GO" id="GO:0006567">
    <property type="term" value="P:L-threonine catabolic process"/>
    <property type="evidence" value="ECO:0007669"/>
    <property type="project" value="TreeGrafter"/>
</dbReference>
<dbReference type="AlphaFoldDB" id="A0A975R9Y5"/>
<proteinExistence type="inferred from homology"/>
<dbReference type="CDD" id="cd04906">
    <property type="entry name" value="ACT_ThrD-I_1"/>
    <property type="match status" value="1"/>
</dbReference>
<dbReference type="PROSITE" id="PS00165">
    <property type="entry name" value="DEHYDRATASE_SER_THR"/>
    <property type="match status" value="1"/>
</dbReference>
<keyword evidence="7 13" id="KW-0412">Isoleucine biosynthesis</keyword>
<dbReference type="InterPro" id="IPR050147">
    <property type="entry name" value="Ser/Thr_Dehydratase"/>
</dbReference>
<dbReference type="InterPro" id="IPR000634">
    <property type="entry name" value="Ser/Thr_deHydtase_PyrdxlP-BS"/>
</dbReference>
<evidence type="ECO:0000256" key="1">
    <source>
        <dbReference type="ARBA" id="ARBA00001274"/>
    </source>
</evidence>
<dbReference type="EMBL" id="CP073754">
    <property type="protein sequence ID" value="QWF71567.1"/>
    <property type="molecule type" value="Genomic_DNA"/>
</dbReference>
<reference evidence="15" key="1">
    <citation type="submission" date="2021-04" db="EMBL/GenBank/DDBJ databases">
        <title>Draft genome sequence data of methanotrophic Methylovulum sp. strain S1L and Methylomonas sp. strain S2AM isolated from boreal lake water columns.</title>
        <authorList>
            <person name="Rissanen A.J."/>
            <person name="Mangayil R."/>
            <person name="Svenning M.M."/>
            <person name="Khanongnuch R."/>
        </authorList>
    </citation>
    <scope>NUCLEOTIDE SEQUENCE</scope>
    <source>
        <strain evidence="15">S2AM</strain>
    </source>
</reference>
<dbReference type="SUPFAM" id="SSF55021">
    <property type="entry name" value="ACT-like"/>
    <property type="match status" value="2"/>
</dbReference>
<dbReference type="Pfam" id="PF00291">
    <property type="entry name" value="PALP"/>
    <property type="match status" value="1"/>
</dbReference>
<dbReference type="FunFam" id="3.40.50.1100:FF:000008">
    <property type="entry name" value="L-threonine dehydratase"/>
    <property type="match status" value="1"/>
</dbReference>
<dbReference type="CDD" id="cd04907">
    <property type="entry name" value="ACT_ThrD-I_2"/>
    <property type="match status" value="1"/>
</dbReference>
<organism evidence="15 16">
    <name type="scientific">Methylomonas paludis</name>
    <dbReference type="NCBI Taxonomy" id="1173101"/>
    <lineage>
        <taxon>Bacteria</taxon>
        <taxon>Pseudomonadati</taxon>
        <taxon>Pseudomonadota</taxon>
        <taxon>Gammaproteobacteria</taxon>
        <taxon>Methylococcales</taxon>
        <taxon>Methylococcaceae</taxon>
        <taxon>Methylomonas</taxon>
    </lineage>
</organism>
<dbReference type="RefSeq" id="WP_215583349.1">
    <property type="nucleotide sequence ID" value="NZ_CP073754.1"/>
</dbReference>
<evidence type="ECO:0000256" key="3">
    <source>
        <dbReference type="ARBA" id="ARBA00004810"/>
    </source>
</evidence>
<keyword evidence="9 13" id="KW-0663">Pyridoxal phosphate</keyword>
<dbReference type="InterPro" id="IPR001721">
    <property type="entry name" value="TD_ACT-like"/>
</dbReference>